<dbReference type="Proteomes" id="UP001217089">
    <property type="component" value="Unassembled WGS sequence"/>
</dbReference>
<gene>
    <name evidence="1" type="ORF">KUTeg_006051</name>
</gene>
<organism evidence="1 2">
    <name type="scientific">Tegillarca granosa</name>
    <name type="common">Malaysian cockle</name>
    <name type="synonym">Anadara granosa</name>
    <dbReference type="NCBI Taxonomy" id="220873"/>
    <lineage>
        <taxon>Eukaryota</taxon>
        <taxon>Metazoa</taxon>
        <taxon>Spiralia</taxon>
        <taxon>Lophotrochozoa</taxon>
        <taxon>Mollusca</taxon>
        <taxon>Bivalvia</taxon>
        <taxon>Autobranchia</taxon>
        <taxon>Pteriomorphia</taxon>
        <taxon>Arcoida</taxon>
        <taxon>Arcoidea</taxon>
        <taxon>Arcidae</taxon>
        <taxon>Tegillarca</taxon>
    </lineage>
</organism>
<protein>
    <submittedName>
        <fullName evidence="1">Uncharacterized protein</fullName>
    </submittedName>
</protein>
<evidence type="ECO:0000313" key="2">
    <source>
        <dbReference type="Proteomes" id="UP001217089"/>
    </source>
</evidence>
<name>A0ABQ9FHP2_TEGGR</name>
<comment type="caution">
    <text evidence="1">The sequence shown here is derived from an EMBL/GenBank/DDBJ whole genome shotgun (WGS) entry which is preliminary data.</text>
</comment>
<feature type="non-terminal residue" evidence="1">
    <location>
        <position position="62"/>
    </location>
</feature>
<keyword evidence="2" id="KW-1185">Reference proteome</keyword>
<evidence type="ECO:0000313" key="1">
    <source>
        <dbReference type="EMBL" id="KAJ8316037.1"/>
    </source>
</evidence>
<dbReference type="EMBL" id="JARBDR010000328">
    <property type="protein sequence ID" value="KAJ8316037.1"/>
    <property type="molecule type" value="Genomic_DNA"/>
</dbReference>
<proteinExistence type="predicted"/>
<sequence>MSVFQVFYCRVDLLNCRMYTKYWIIKAYPVINANKFKASGLKKSGMRLFSGAPNRRIMWHLL</sequence>
<reference evidence="1 2" key="1">
    <citation type="submission" date="2022-12" db="EMBL/GenBank/DDBJ databases">
        <title>Chromosome-level genome of Tegillarca granosa.</title>
        <authorList>
            <person name="Kim J."/>
        </authorList>
    </citation>
    <scope>NUCLEOTIDE SEQUENCE [LARGE SCALE GENOMIC DNA]</scope>
    <source>
        <strain evidence="1">Teg-2019</strain>
        <tissue evidence="1">Adductor muscle</tissue>
    </source>
</reference>
<accession>A0ABQ9FHP2</accession>